<dbReference type="AlphaFoldDB" id="A0A3P1C0A0"/>
<evidence type="ECO:0000313" key="1">
    <source>
        <dbReference type="EMBL" id="RRB06835.1"/>
    </source>
</evidence>
<proteinExistence type="predicted"/>
<name>A0A3P1C0A0_9BACT</name>
<dbReference type="EMBL" id="RQJO01000007">
    <property type="protein sequence ID" value="RRB06835.1"/>
    <property type="molecule type" value="Genomic_DNA"/>
</dbReference>
<dbReference type="Proteomes" id="UP000271925">
    <property type="component" value="Unassembled WGS sequence"/>
</dbReference>
<keyword evidence="2" id="KW-1185">Reference proteome</keyword>
<sequence>MLKKTILLPENFDLEQLLIDHPPHVRLRIEKLKYILGLINELPAYDHRFFEGQRDEALYVPINSQIIKSKVWNYQEYLGYLVEVGVLECNGVYFPGFSSKGYRFTEHYQIKTIRDSVSNPKLIAKTKSQKQKEAAALAMYPNLIHHFDGLEIDLERAQGYLQHVYEEESQSAEKKISRRAASRHSAALINVNKLVEKSFHFSIDNNGHRLHTTLTNLNKALRQFLSYQGEKLVAFDLSNSQPFLAQVLFNKSFYEPTEDCLTLTLSSLPKETQQLINENLKARIGEYILSNTKTSKYSINSSTPLSTCPLMCGNLEFNDQADGRVEVVREAEDFQIKLLQNQELEKYLSFLNGGLFYEQLGKEISQRTGRGYRDRDQLKQVISTVLFSSNDEKFPPIVNRKRVFKEVFPWIAGLFELLKSDDHRTLALLLQTIESEIFLNRIAGRISQEMPEVPLFSLHDSLVTTGENEGYLSQVMKEEIERAIGAVPDLKREEWSTDGIEVVVKSL</sequence>
<dbReference type="RefSeq" id="WP_124870625.1">
    <property type="nucleotide sequence ID" value="NZ_RQJO01000007.1"/>
</dbReference>
<comment type="caution">
    <text evidence="1">The sequence shown here is derived from an EMBL/GenBank/DDBJ whole genome shotgun (WGS) entry which is preliminary data.</text>
</comment>
<accession>A0A3P1C0A0</accession>
<protein>
    <submittedName>
        <fullName evidence="1">Uncharacterized protein</fullName>
    </submittedName>
</protein>
<organism evidence="1 2">
    <name type="scientific">Larkinella rosea</name>
    <dbReference type="NCBI Taxonomy" id="2025312"/>
    <lineage>
        <taxon>Bacteria</taxon>
        <taxon>Pseudomonadati</taxon>
        <taxon>Bacteroidota</taxon>
        <taxon>Cytophagia</taxon>
        <taxon>Cytophagales</taxon>
        <taxon>Spirosomataceae</taxon>
        <taxon>Larkinella</taxon>
    </lineage>
</organism>
<gene>
    <name evidence="1" type="ORF">EHT25_03320</name>
</gene>
<dbReference type="OrthoDB" id="631303at2"/>
<reference evidence="1 2" key="1">
    <citation type="submission" date="2018-11" db="EMBL/GenBank/DDBJ databases">
        <authorList>
            <person name="Zhou Z."/>
            <person name="Wang G."/>
        </authorList>
    </citation>
    <scope>NUCLEOTIDE SEQUENCE [LARGE SCALE GENOMIC DNA]</scope>
    <source>
        <strain evidence="1 2">KCTC52004</strain>
    </source>
</reference>
<evidence type="ECO:0000313" key="2">
    <source>
        <dbReference type="Proteomes" id="UP000271925"/>
    </source>
</evidence>